<accession>A0A6J4VWT7</accession>
<reference evidence="2" key="1">
    <citation type="submission" date="2020-02" db="EMBL/GenBank/DDBJ databases">
        <authorList>
            <person name="Meier V. D."/>
        </authorList>
    </citation>
    <scope>NUCLEOTIDE SEQUENCE</scope>
    <source>
        <strain evidence="2">AVDCRST_MAG19</strain>
    </source>
</reference>
<sequence length="59" mass="6201">MVTFLEELSPVVQVLLATAVTWGLTALSAALVFLARQLSRRPLGALLGFAAGAMIFVVV</sequence>
<gene>
    <name evidence="2" type="ORF">AVDCRST_MAG19-4516</name>
</gene>
<proteinExistence type="predicted"/>
<dbReference type="EMBL" id="CADCWL010000249">
    <property type="protein sequence ID" value="CAA9585226.1"/>
    <property type="molecule type" value="Genomic_DNA"/>
</dbReference>
<name>A0A6J4VWT7_9BACT</name>
<keyword evidence="1" id="KW-0812">Transmembrane</keyword>
<evidence type="ECO:0000256" key="1">
    <source>
        <dbReference type="SAM" id="Phobius"/>
    </source>
</evidence>
<dbReference type="AlphaFoldDB" id="A0A6J4VWT7"/>
<feature type="transmembrane region" description="Helical" evidence="1">
    <location>
        <begin position="42"/>
        <end position="58"/>
    </location>
</feature>
<evidence type="ECO:0008006" key="3">
    <source>
        <dbReference type="Google" id="ProtNLM"/>
    </source>
</evidence>
<keyword evidence="1" id="KW-0472">Membrane</keyword>
<keyword evidence="1" id="KW-1133">Transmembrane helix</keyword>
<organism evidence="2">
    <name type="scientific">uncultured Thermomicrobiales bacterium</name>
    <dbReference type="NCBI Taxonomy" id="1645740"/>
    <lineage>
        <taxon>Bacteria</taxon>
        <taxon>Pseudomonadati</taxon>
        <taxon>Thermomicrobiota</taxon>
        <taxon>Thermomicrobia</taxon>
        <taxon>Thermomicrobiales</taxon>
        <taxon>environmental samples</taxon>
    </lineage>
</organism>
<evidence type="ECO:0000313" key="2">
    <source>
        <dbReference type="EMBL" id="CAA9585226.1"/>
    </source>
</evidence>
<feature type="transmembrane region" description="Helical" evidence="1">
    <location>
        <begin position="12"/>
        <end position="35"/>
    </location>
</feature>
<protein>
    <recommendedName>
        <fullName evidence="3">ZIP family metal transporter</fullName>
    </recommendedName>
</protein>